<evidence type="ECO:0000256" key="14">
    <source>
        <dbReference type="ARBA" id="ARBA00072779"/>
    </source>
</evidence>
<dbReference type="GO" id="GO:0000151">
    <property type="term" value="C:ubiquitin ligase complex"/>
    <property type="evidence" value="ECO:0007669"/>
    <property type="project" value="InterPro"/>
</dbReference>
<dbReference type="GO" id="GO:0000209">
    <property type="term" value="P:protein polyubiquitination"/>
    <property type="evidence" value="ECO:0000318"/>
    <property type="project" value="GO_Central"/>
</dbReference>
<evidence type="ECO:0000256" key="1">
    <source>
        <dbReference type="ARBA" id="ARBA00000900"/>
    </source>
</evidence>
<sequence length="1126" mass="127152">MSELTPDEIRRRRLARLDRSPAGPVARTTPSQEFGAEQSMTPTSPTQLAASPIRPPLAIDVADSSGTCSDLGRGSSVEGAQSNASSQSPVSEEPMPSLDSSGVGSLDADPPQSMDMDCQSACDVGSLSQMDVDSGIETTEVEEVPSAKKKSSPRLLLCGVSEHTLLVVMSKVFHISWREQGSGVLYLKELAAEFAEDPSKVFGSMEDLVCLVLMEVLTLHSSSGNPYSNLPESQGASTSSGPSAPSATAVVQREAEMLNYLVQCVQRASGEERSASEVYRQYPAMRELLQATRHQAVCHAALLLQGVFTQPRSSTDHSPLLPMLSEFSLPGSFLQELVLQSYPDPQGFKTIFLPVIMGLIQRLQRSSLSTDEYRTPLMILSELCRIKDGNARPICSLLASSPLWLPDPVSSAAGRELEQLSLLGACLRLSVFSEDDQKVADKYFATTTDSTRLATDTLQRVLEQVRVEQHHIVHSMLVNSETRESMLSFLSNVLSRNNKRAQMQVDESQVAGDGFMLNLLAIFHRLSQKIQLNKVDVRYTHHPKARIDVSQETKMNMTEQEAQEWLKGIKPETWVEPKFPTECYFMTLHCQHLALLPACRHYSQRIRTLRELSRLTDDLQNQEPQWKGTPLERRNRQLLERWKSQTKKIEKAKVCADAGLLHENLLRGCFQFYGTVMSLLVGLVSPKGPALPLHTDIPPAFAALPEYYIEDIAEFLLFVVQHMPQILEDTAQHDMVPFLLTFMCSGQYLKNPYLVAKLVEVFFVLSPAVQPKTAKLFEAIQLHSLAIPHLVPALMRFYTDIETTGASSEFYDKFSIRYHISIIFKALWKIPLHQGVFVKTSEIQDSNFVRFINMLMNDTTFLLDESIGCLKRIHEVQEAMKDQQKWREISQEEQQSRSRQLSSDQRQCRSYLTLANETLEMFNYLTIHIKKPFLRPELCSRLAVMLNSNLQQLCGPRCNDLRVENREKYGFEPRKMLDQLTTIYLNLDSKELIEGIAADERSFCQDIFAEAIRIMNRNKIKTSSQIQQFSDLSLRAHKIAEMNRQTDLDLEDAPDEFRDPLMATLMDDPVILPSGNVMDRSVIERHLLNSQTDPFNRSALNSEMLQPATELKQRIQEWIHNKMKKE</sequence>
<proteinExistence type="inferred from homology"/>
<dbReference type="SUPFAM" id="SSF57850">
    <property type="entry name" value="RING/U-box"/>
    <property type="match status" value="1"/>
</dbReference>
<feature type="compositionally biased region" description="Polar residues" evidence="17">
    <location>
        <begin position="28"/>
        <end position="49"/>
    </location>
</feature>
<evidence type="ECO:0000313" key="19">
    <source>
        <dbReference type="EnsemblMetazoa" id="XP_030843160"/>
    </source>
</evidence>
<protein>
    <recommendedName>
        <fullName evidence="14">Ubiquitin conjugation factor E4 B</fullName>
        <ecNumber evidence="6">2.3.2.27</ecNumber>
    </recommendedName>
    <alternativeName>
        <fullName evidence="16">RING-type E3 ubiquitin transferase E4 B</fullName>
    </alternativeName>
    <alternativeName>
        <fullName evidence="15">Ubiquitin fusion degradation protein 2</fullName>
    </alternativeName>
</protein>
<dbReference type="Proteomes" id="UP000007110">
    <property type="component" value="Unassembled WGS sequence"/>
</dbReference>
<evidence type="ECO:0000256" key="15">
    <source>
        <dbReference type="ARBA" id="ARBA00081821"/>
    </source>
</evidence>
<keyword evidence="11" id="KW-0007">Acetylation</keyword>
<dbReference type="PROSITE" id="PS51698">
    <property type="entry name" value="U_BOX"/>
    <property type="match status" value="1"/>
</dbReference>
<reference evidence="20" key="1">
    <citation type="submission" date="2015-02" db="EMBL/GenBank/DDBJ databases">
        <title>Genome sequencing for Strongylocentrotus purpuratus.</title>
        <authorList>
            <person name="Murali S."/>
            <person name="Liu Y."/>
            <person name="Vee V."/>
            <person name="English A."/>
            <person name="Wang M."/>
            <person name="Skinner E."/>
            <person name="Han Y."/>
            <person name="Muzny D.M."/>
            <person name="Worley K.C."/>
            <person name="Gibbs R.A."/>
        </authorList>
    </citation>
    <scope>NUCLEOTIDE SEQUENCE</scope>
</reference>
<dbReference type="UniPathway" id="UPA00143"/>
<keyword evidence="9" id="KW-0808">Transferase</keyword>
<name>A0A7M7NXV3_STRPU</name>
<accession>A0A7M7NXV3</accession>
<feature type="region of interest" description="Disordered" evidence="17">
    <location>
        <begin position="227"/>
        <end position="248"/>
    </location>
</feature>
<keyword evidence="10" id="KW-0833">Ubl conjugation pathway</keyword>
<evidence type="ECO:0000256" key="3">
    <source>
        <dbReference type="ARBA" id="ARBA00004496"/>
    </source>
</evidence>
<evidence type="ECO:0000256" key="17">
    <source>
        <dbReference type="SAM" id="MobiDB-lite"/>
    </source>
</evidence>
<dbReference type="OMA" id="SNAFMTN"/>
<dbReference type="GeneID" id="580304"/>
<evidence type="ECO:0000256" key="7">
    <source>
        <dbReference type="ARBA" id="ARBA00022490"/>
    </source>
</evidence>
<dbReference type="GO" id="GO:0005634">
    <property type="term" value="C:nucleus"/>
    <property type="evidence" value="ECO:0000318"/>
    <property type="project" value="GO_Central"/>
</dbReference>
<evidence type="ECO:0000256" key="10">
    <source>
        <dbReference type="ARBA" id="ARBA00022786"/>
    </source>
</evidence>
<keyword evidence="12" id="KW-0539">Nucleus</keyword>
<evidence type="ECO:0000256" key="8">
    <source>
        <dbReference type="ARBA" id="ARBA00022553"/>
    </source>
</evidence>
<dbReference type="Gene3D" id="3.30.40.10">
    <property type="entry name" value="Zinc/RING finger domain, C3HC4 (zinc finger)"/>
    <property type="match status" value="1"/>
</dbReference>
<evidence type="ECO:0000256" key="13">
    <source>
        <dbReference type="ARBA" id="ARBA00056267"/>
    </source>
</evidence>
<dbReference type="EnsemblMetazoa" id="XM_030987300">
    <property type="protein sequence ID" value="XP_030843160"/>
    <property type="gene ID" value="LOC580304"/>
</dbReference>
<comment type="similarity">
    <text evidence="5">Belongs to the ubiquitin conjugation factor E4 family.</text>
</comment>
<dbReference type="InterPro" id="IPR003613">
    <property type="entry name" value="Ubox_domain"/>
</dbReference>
<evidence type="ECO:0000256" key="11">
    <source>
        <dbReference type="ARBA" id="ARBA00022990"/>
    </source>
</evidence>
<evidence type="ECO:0000256" key="16">
    <source>
        <dbReference type="ARBA" id="ARBA00083610"/>
    </source>
</evidence>
<keyword evidence="7" id="KW-0963">Cytoplasm</keyword>
<dbReference type="Pfam" id="PF10408">
    <property type="entry name" value="Ufd2P_core"/>
    <property type="match status" value="1"/>
</dbReference>
<dbReference type="GO" id="GO:0006511">
    <property type="term" value="P:ubiquitin-dependent protein catabolic process"/>
    <property type="evidence" value="ECO:0007669"/>
    <property type="project" value="InterPro"/>
</dbReference>
<dbReference type="RefSeq" id="XP_030843160.1">
    <property type="nucleotide sequence ID" value="XM_030987300.1"/>
</dbReference>
<dbReference type="PANTHER" id="PTHR13931">
    <property type="entry name" value="UBIQUITINATION FACTOR E4"/>
    <property type="match status" value="1"/>
</dbReference>
<dbReference type="FunFam" id="3.30.40.10:FF:000060">
    <property type="entry name" value="ubiquitin conjugation factor E4 B"/>
    <property type="match status" value="1"/>
</dbReference>
<dbReference type="GO" id="GO:0005737">
    <property type="term" value="C:cytoplasm"/>
    <property type="evidence" value="ECO:0000318"/>
    <property type="project" value="GO_Central"/>
</dbReference>
<evidence type="ECO:0000256" key="9">
    <source>
        <dbReference type="ARBA" id="ARBA00022679"/>
    </source>
</evidence>
<feature type="compositionally biased region" description="Low complexity" evidence="17">
    <location>
        <begin position="235"/>
        <end position="248"/>
    </location>
</feature>
<dbReference type="InterPro" id="IPR045132">
    <property type="entry name" value="UBE4"/>
</dbReference>
<dbReference type="PANTHER" id="PTHR13931:SF2">
    <property type="entry name" value="UBIQUITIN CONJUGATION FACTOR E4 B"/>
    <property type="match status" value="1"/>
</dbReference>
<dbReference type="InParanoid" id="A0A7M7NXV3"/>
<comment type="pathway">
    <text evidence="4">Protein modification; protein ubiquitination.</text>
</comment>
<dbReference type="InterPro" id="IPR019474">
    <property type="entry name" value="Ub_conjug_fac_E4_core"/>
</dbReference>
<evidence type="ECO:0000259" key="18">
    <source>
        <dbReference type="PROSITE" id="PS51698"/>
    </source>
</evidence>
<dbReference type="OrthoDB" id="20295at2759"/>
<organism evidence="19 20">
    <name type="scientific">Strongylocentrotus purpuratus</name>
    <name type="common">Purple sea urchin</name>
    <dbReference type="NCBI Taxonomy" id="7668"/>
    <lineage>
        <taxon>Eukaryota</taxon>
        <taxon>Metazoa</taxon>
        <taxon>Echinodermata</taxon>
        <taxon>Eleutherozoa</taxon>
        <taxon>Echinozoa</taxon>
        <taxon>Echinoidea</taxon>
        <taxon>Euechinoidea</taxon>
        <taxon>Echinacea</taxon>
        <taxon>Camarodonta</taxon>
        <taxon>Echinidea</taxon>
        <taxon>Strongylocentrotidae</taxon>
        <taxon>Strongylocentrotus</taxon>
    </lineage>
</organism>
<dbReference type="AlphaFoldDB" id="A0A7M7NXV3"/>
<dbReference type="Pfam" id="PF04564">
    <property type="entry name" value="U-box"/>
    <property type="match status" value="1"/>
</dbReference>
<feature type="compositionally biased region" description="Polar residues" evidence="17">
    <location>
        <begin position="78"/>
        <end position="90"/>
    </location>
</feature>
<dbReference type="InterPro" id="IPR013083">
    <property type="entry name" value="Znf_RING/FYVE/PHD"/>
</dbReference>
<feature type="compositionally biased region" description="Basic and acidic residues" evidence="17">
    <location>
        <begin position="7"/>
        <end position="19"/>
    </location>
</feature>
<dbReference type="KEGG" id="spu:580304"/>
<comment type="subcellular location">
    <subcellularLocation>
        <location evidence="3">Cytoplasm</location>
    </subcellularLocation>
    <subcellularLocation>
        <location evidence="2">Nucleus</location>
    </subcellularLocation>
</comment>
<comment type="catalytic activity">
    <reaction evidence="1">
        <text>S-ubiquitinyl-[E2 ubiquitin-conjugating enzyme]-L-cysteine + [acceptor protein]-L-lysine = [E2 ubiquitin-conjugating enzyme]-L-cysteine + N(6)-ubiquitinyl-[acceptor protein]-L-lysine.</text>
        <dbReference type="EC" id="2.3.2.27"/>
    </reaction>
</comment>
<evidence type="ECO:0000256" key="4">
    <source>
        <dbReference type="ARBA" id="ARBA00004906"/>
    </source>
</evidence>
<evidence type="ECO:0000313" key="20">
    <source>
        <dbReference type="Proteomes" id="UP000007110"/>
    </source>
</evidence>
<keyword evidence="8" id="KW-0597">Phosphoprotein</keyword>
<evidence type="ECO:0000256" key="12">
    <source>
        <dbReference type="ARBA" id="ARBA00023242"/>
    </source>
</evidence>
<evidence type="ECO:0000256" key="5">
    <source>
        <dbReference type="ARBA" id="ARBA00007434"/>
    </source>
</evidence>
<evidence type="ECO:0000256" key="2">
    <source>
        <dbReference type="ARBA" id="ARBA00004123"/>
    </source>
</evidence>
<evidence type="ECO:0000256" key="6">
    <source>
        <dbReference type="ARBA" id="ARBA00012483"/>
    </source>
</evidence>
<reference evidence="19" key="2">
    <citation type="submission" date="2021-01" db="UniProtKB">
        <authorList>
            <consortium name="EnsemblMetazoa"/>
        </authorList>
    </citation>
    <scope>IDENTIFICATION</scope>
</reference>
<dbReference type="EC" id="2.3.2.27" evidence="6"/>
<dbReference type="CTD" id="10277"/>
<feature type="region of interest" description="Disordered" evidence="17">
    <location>
        <begin position="1"/>
        <end position="117"/>
    </location>
</feature>
<keyword evidence="20" id="KW-1185">Reference proteome</keyword>
<comment type="function">
    <text evidence="13">Ubiquitin-protein ligase that probably functions as an E3 ligase in conjunction with specific E1 and E2 ligases. May also function as an E4 ligase mediating the assembly of polyubiquitin chains on substrates ubiquitinated by another E3 ubiquitin ligase. May regulate myosin assembly in striated muscles together with STUB1 and VCP/p97 by targeting myosin chaperone UNC45B for proteasomal degradation.</text>
</comment>
<feature type="domain" description="U-box" evidence="18">
    <location>
        <begin position="1052"/>
        <end position="1125"/>
    </location>
</feature>
<dbReference type="SMART" id="SM00504">
    <property type="entry name" value="Ubox"/>
    <property type="match status" value="1"/>
</dbReference>
<dbReference type="GO" id="GO:0034450">
    <property type="term" value="F:ubiquitin-ubiquitin ligase activity"/>
    <property type="evidence" value="ECO:0000318"/>
    <property type="project" value="GO_Central"/>
</dbReference>
<dbReference type="CDD" id="cd16658">
    <property type="entry name" value="RING-Ubox_UBE4B"/>
    <property type="match status" value="1"/>
</dbReference>
<dbReference type="GO" id="GO:0036503">
    <property type="term" value="P:ERAD pathway"/>
    <property type="evidence" value="ECO:0000318"/>
    <property type="project" value="GO_Central"/>
</dbReference>